<dbReference type="VEuPathDB" id="FungiDB:LCOR_01645.1"/>
<proteinExistence type="predicted"/>
<evidence type="ECO:0000313" key="2">
    <source>
        <dbReference type="Proteomes" id="UP000027586"/>
    </source>
</evidence>
<reference evidence="1" key="1">
    <citation type="submission" date="2013-08" db="EMBL/GenBank/DDBJ databases">
        <title>Gene expansion shapes genome architecture in the human pathogen Lichtheimia corymbifera: an evolutionary genomics analysis in the ancient terrestrial Mucorales (Mucoromycotina).</title>
        <authorList>
            <person name="Schwartze V.U."/>
            <person name="Winter S."/>
            <person name="Shelest E."/>
            <person name="Marcet-Houben M."/>
            <person name="Horn F."/>
            <person name="Wehner S."/>
            <person name="Hoffmann K."/>
            <person name="Riege K."/>
            <person name="Sammeth M."/>
            <person name="Nowrousian M."/>
            <person name="Valiante V."/>
            <person name="Linde J."/>
            <person name="Jacobsen I.D."/>
            <person name="Marz M."/>
            <person name="Brakhage A.A."/>
            <person name="Gabaldon T."/>
            <person name="Bocker S."/>
            <person name="Voigt K."/>
        </authorList>
    </citation>
    <scope>NUCLEOTIDE SEQUENCE [LARGE SCALE GENOMIC DNA]</scope>
    <source>
        <strain evidence="1">FSU 9682</strain>
    </source>
</reference>
<gene>
    <name evidence="1" type="ORF">LCOR_01645.1</name>
</gene>
<dbReference type="EMBL" id="CBTN010000004">
    <property type="protein sequence ID" value="CDH49919.1"/>
    <property type="molecule type" value="Genomic_DNA"/>
</dbReference>
<protein>
    <submittedName>
        <fullName evidence="1">Uncharacterized protein</fullName>
    </submittedName>
</protein>
<name>A0A068RIU7_9FUNG</name>
<comment type="caution">
    <text evidence="1">The sequence shown here is derived from an EMBL/GenBank/DDBJ whole genome shotgun (WGS) entry which is preliminary data.</text>
</comment>
<sequence>MCIFQSPRRHCLVVQLPGDHLAIDMRYKGIEKRQTVTKLTPTMLHGIIHDRFVAIIARQRMRANKERAKKRRLRLKVIIPGHDGLCT</sequence>
<keyword evidence="2" id="KW-1185">Reference proteome</keyword>
<evidence type="ECO:0000313" key="1">
    <source>
        <dbReference type="EMBL" id="CDH49919.1"/>
    </source>
</evidence>
<dbReference type="AlphaFoldDB" id="A0A068RIU7"/>
<accession>A0A068RIU7</accession>
<dbReference type="Proteomes" id="UP000027586">
    <property type="component" value="Unassembled WGS sequence"/>
</dbReference>
<organism evidence="1 2">
    <name type="scientific">Lichtheimia corymbifera JMRC:FSU:9682</name>
    <dbReference type="NCBI Taxonomy" id="1263082"/>
    <lineage>
        <taxon>Eukaryota</taxon>
        <taxon>Fungi</taxon>
        <taxon>Fungi incertae sedis</taxon>
        <taxon>Mucoromycota</taxon>
        <taxon>Mucoromycotina</taxon>
        <taxon>Mucoromycetes</taxon>
        <taxon>Mucorales</taxon>
        <taxon>Lichtheimiaceae</taxon>
        <taxon>Lichtheimia</taxon>
    </lineage>
</organism>